<dbReference type="Pfam" id="PF13234">
    <property type="entry name" value="MTR4_beta-barrel"/>
    <property type="match status" value="1"/>
</dbReference>
<evidence type="ECO:0000256" key="3">
    <source>
        <dbReference type="ARBA" id="ARBA00022741"/>
    </source>
</evidence>
<dbReference type="Pfam" id="PF00271">
    <property type="entry name" value="Helicase_C"/>
    <property type="match status" value="1"/>
</dbReference>
<dbReference type="Gene3D" id="3.40.50.300">
    <property type="entry name" value="P-loop containing nucleotide triphosphate hydrolases"/>
    <property type="match status" value="2"/>
</dbReference>
<evidence type="ECO:0000256" key="6">
    <source>
        <dbReference type="ARBA" id="ARBA00022840"/>
    </source>
</evidence>
<evidence type="ECO:0000259" key="9">
    <source>
        <dbReference type="PROSITE" id="PS51192"/>
    </source>
</evidence>
<dbReference type="FunFam" id="3.40.50.300:FF:000141">
    <property type="entry name" value="ATP-dependent RNA helicase DOB1"/>
    <property type="match status" value="1"/>
</dbReference>
<dbReference type="Pfam" id="PF21408">
    <property type="entry name" value="MTR4-like_stalk"/>
    <property type="match status" value="1"/>
</dbReference>
<comment type="subcellular location">
    <subcellularLocation>
        <location evidence="1">Nucleus</location>
    </subcellularLocation>
</comment>
<feature type="domain" description="Helicase ATP-binding" evidence="9">
    <location>
        <begin position="167"/>
        <end position="323"/>
    </location>
</feature>
<evidence type="ECO:0000313" key="12">
    <source>
        <dbReference type="Proteomes" id="UP000184255"/>
    </source>
</evidence>
<evidence type="ECO:0000259" key="10">
    <source>
        <dbReference type="PROSITE" id="PS51194"/>
    </source>
</evidence>
<dbReference type="InterPro" id="IPR014001">
    <property type="entry name" value="Helicase_ATP-bd"/>
</dbReference>
<comment type="similarity">
    <text evidence="2">Belongs to the helicase family. SKI2 subfamily.</text>
</comment>
<proteinExistence type="inferred from homology"/>
<evidence type="ECO:0000256" key="8">
    <source>
        <dbReference type="SAM" id="MobiDB-lite"/>
    </source>
</evidence>
<dbReference type="GO" id="GO:0016787">
    <property type="term" value="F:hydrolase activity"/>
    <property type="evidence" value="ECO:0007669"/>
    <property type="project" value="UniProtKB-KW"/>
</dbReference>
<dbReference type="VEuPathDB" id="FungiDB:FMAN_00232"/>
<dbReference type="InterPro" id="IPR025696">
    <property type="entry name" value="Beta-barrel_MTR4"/>
</dbReference>
<keyword evidence="12" id="KW-1185">Reference proteome</keyword>
<dbReference type="SMART" id="SM00490">
    <property type="entry name" value="HELICc"/>
    <property type="match status" value="1"/>
</dbReference>
<dbReference type="GO" id="GO:0000460">
    <property type="term" value="P:maturation of 5.8S rRNA"/>
    <property type="evidence" value="ECO:0007669"/>
    <property type="project" value="TreeGrafter"/>
</dbReference>
<evidence type="ECO:0000256" key="5">
    <source>
        <dbReference type="ARBA" id="ARBA00022806"/>
    </source>
</evidence>
<dbReference type="PROSITE" id="PS51194">
    <property type="entry name" value="HELICASE_CTER"/>
    <property type="match status" value="1"/>
</dbReference>
<evidence type="ECO:0000256" key="2">
    <source>
        <dbReference type="ARBA" id="ARBA00010140"/>
    </source>
</evidence>
<dbReference type="InterPro" id="IPR011545">
    <property type="entry name" value="DEAD/DEAH_box_helicase_dom"/>
</dbReference>
<protein>
    <submittedName>
        <fullName evidence="11">Probable ATP dependent RNA helicase</fullName>
    </submittedName>
</protein>
<dbReference type="Pfam" id="PF00270">
    <property type="entry name" value="DEAD"/>
    <property type="match status" value="1"/>
</dbReference>
<dbReference type="SMART" id="SM00487">
    <property type="entry name" value="DEXDc"/>
    <property type="match status" value="1"/>
</dbReference>
<dbReference type="FunFam" id="3.40.50.300:FF:000083">
    <property type="entry name" value="ATP-dependent RNA helicase DOB1"/>
    <property type="match status" value="1"/>
</dbReference>
<accession>A0A1L7TXJ2</accession>
<dbReference type="GO" id="GO:0005634">
    <property type="term" value="C:nucleus"/>
    <property type="evidence" value="ECO:0007669"/>
    <property type="project" value="UniProtKB-SubCell"/>
</dbReference>
<evidence type="ECO:0000256" key="7">
    <source>
        <dbReference type="ARBA" id="ARBA00023242"/>
    </source>
</evidence>
<keyword evidence="6" id="KW-0067">ATP-binding</keyword>
<dbReference type="CDD" id="cd18024">
    <property type="entry name" value="DEXHc_Mtr4-like"/>
    <property type="match status" value="1"/>
</dbReference>
<dbReference type="InterPro" id="IPR012961">
    <property type="entry name" value="Ski2/MTR4_C"/>
</dbReference>
<feature type="region of interest" description="Disordered" evidence="8">
    <location>
        <begin position="1"/>
        <end position="93"/>
    </location>
</feature>
<dbReference type="InterPro" id="IPR016438">
    <property type="entry name" value="SKI2-like"/>
</dbReference>
<dbReference type="InterPro" id="IPR001650">
    <property type="entry name" value="Helicase_C-like"/>
</dbReference>
<dbReference type="FunFam" id="1.10.3380.30:FF:000003">
    <property type="entry name" value="ATP dependent RNA helicase (Dob1)"/>
    <property type="match status" value="1"/>
</dbReference>
<dbReference type="EMBL" id="FCQH01000013">
    <property type="protein sequence ID" value="CVL02749.1"/>
    <property type="molecule type" value="Genomic_DNA"/>
</dbReference>
<dbReference type="SUPFAM" id="SSF52540">
    <property type="entry name" value="P-loop containing nucleoside triphosphate hydrolases"/>
    <property type="match status" value="1"/>
</dbReference>
<name>A0A1L7TXJ2_FUSMA</name>
<evidence type="ECO:0000313" key="11">
    <source>
        <dbReference type="EMBL" id="CVL02749.1"/>
    </source>
</evidence>
<keyword evidence="4" id="KW-0378">Hydrolase</keyword>
<dbReference type="InterPro" id="IPR027417">
    <property type="entry name" value="P-loop_NTPase"/>
</dbReference>
<dbReference type="GO" id="GO:0006401">
    <property type="term" value="P:RNA catabolic process"/>
    <property type="evidence" value="ECO:0007669"/>
    <property type="project" value="InterPro"/>
</dbReference>
<dbReference type="Pfam" id="PF08148">
    <property type="entry name" value="DSHCT"/>
    <property type="match status" value="1"/>
</dbReference>
<evidence type="ECO:0000256" key="1">
    <source>
        <dbReference type="ARBA" id="ARBA00004123"/>
    </source>
</evidence>
<feature type="compositionally biased region" description="Basic residues" evidence="8">
    <location>
        <begin position="384"/>
        <end position="394"/>
    </location>
</feature>
<comment type="caution">
    <text evidence="11">The sequence shown here is derived from an EMBL/GenBank/DDBJ whole genome shotgun (WGS) entry which is preliminary data.</text>
</comment>
<keyword evidence="5 11" id="KW-0347">Helicase</keyword>
<dbReference type="CDD" id="cd13154">
    <property type="entry name" value="KOW_Mtr4"/>
    <property type="match status" value="1"/>
</dbReference>
<keyword evidence="3" id="KW-0547">Nucleotide-binding</keyword>
<dbReference type="Proteomes" id="UP000184255">
    <property type="component" value="Unassembled WGS sequence"/>
</dbReference>
<feature type="domain" description="Helicase C-terminal" evidence="10">
    <location>
        <begin position="403"/>
        <end position="607"/>
    </location>
</feature>
<dbReference type="CDD" id="cd18795">
    <property type="entry name" value="SF2_C_Ski2"/>
    <property type="match status" value="1"/>
</dbReference>
<organism evidence="11 12">
    <name type="scientific">Fusarium mangiferae</name>
    <name type="common">Mango malformation disease fungus</name>
    <dbReference type="NCBI Taxonomy" id="192010"/>
    <lineage>
        <taxon>Eukaryota</taxon>
        <taxon>Fungi</taxon>
        <taxon>Dikarya</taxon>
        <taxon>Ascomycota</taxon>
        <taxon>Pezizomycotina</taxon>
        <taxon>Sordariomycetes</taxon>
        <taxon>Hypocreomycetidae</taxon>
        <taxon>Hypocreales</taxon>
        <taxon>Nectriaceae</taxon>
        <taxon>Fusarium</taxon>
        <taxon>Fusarium fujikuroi species complex</taxon>
    </lineage>
</organism>
<dbReference type="SMART" id="SM01142">
    <property type="entry name" value="DSHCT"/>
    <property type="match status" value="1"/>
</dbReference>
<dbReference type="GO" id="GO:0005524">
    <property type="term" value="F:ATP binding"/>
    <property type="evidence" value="ECO:0007669"/>
    <property type="project" value="UniProtKB-KW"/>
</dbReference>
<dbReference type="Gene3D" id="2.40.30.300">
    <property type="match status" value="1"/>
</dbReference>
<dbReference type="InterPro" id="IPR048392">
    <property type="entry name" value="MTR4-like_stalk"/>
</dbReference>
<dbReference type="AlphaFoldDB" id="A0A1L7TXJ2"/>
<dbReference type="PIRSF" id="PIRSF005198">
    <property type="entry name" value="Antiviral_helicase_SKI2"/>
    <property type="match status" value="1"/>
</dbReference>
<dbReference type="PANTHER" id="PTHR12131:SF7">
    <property type="entry name" value="EXOSOME RNA HELICASE MTR4"/>
    <property type="match status" value="1"/>
</dbReference>
<dbReference type="PANTHER" id="PTHR12131">
    <property type="entry name" value="ATP-DEPENDENT RNA AND DNA HELICASE"/>
    <property type="match status" value="1"/>
</dbReference>
<keyword evidence="7" id="KW-0539">Nucleus</keyword>
<dbReference type="FunFam" id="2.40.30.300:FF:000001">
    <property type="entry name" value="Mtr4 exosome RNA helicase"/>
    <property type="match status" value="1"/>
</dbReference>
<reference evidence="12" key="1">
    <citation type="journal article" date="2016" name="Genome Biol. Evol.">
        <title>Comparative 'omics' of the Fusarium fujikuroi species complex highlights differences in genetic potential and metabolite synthesis.</title>
        <authorList>
            <person name="Niehaus E.-M."/>
            <person name="Muensterkoetter M."/>
            <person name="Proctor R.H."/>
            <person name="Brown D.W."/>
            <person name="Sharon A."/>
            <person name="Idan Y."/>
            <person name="Oren-Young L."/>
            <person name="Sieber C.M."/>
            <person name="Novak O."/>
            <person name="Pencik A."/>
            <person name="Tarkowska D."/>
            <person name="Hromadova K."/>
            <person name="Freeman S."/>
            <person name="Maymon M."/>
            <person name="Elazar M."/>
            <person name="Youssef S.A."/>
            <person name="El-Shabrawy E.S.M."/>
            <person name="Shalaby A.B.A."/>
            <person name="Houterman P."/>
            <person name="Brock N.L."/>
            <person name="Burkhardt I."/>
            <person name="Tsavkelova E.A."/>
            <person name="Dickschat J.S."/>
            <person name="Galuszka P."/>
            <person name="Gueldener U."/>
            <person name="Tudzynski B."/>
        </authorList>
    </citation>
    <scope>NUCLEOTIDE SEQUENCE [LARGE SCALE GENOMIC DNA]</scope>
    <source>
        <strain evidence="12">MRC7560</strain>
    </source>
</reference>
<dbReference type="GO" id="GO:0003724">
    <property type="term" value="F:RNA helicase activity"/>
    <property type="evidence" value="ECO:0007669"/>
    <property type="project" value="InterPro"/>
</dbReference>
<gene>
    <name evidence="11" type="ORF">FMAN_00232</name>
</gene>
<feature type="region of interest" description="Disordered" evidence="8">
    <location>
        <begin position="370"/>
        <end position="401"/>
    </location>
</feature>
<evidence type="ECO:0000256" key="4">
    <source>
        <dbReference type="ARBA" id="ARBA00022801"/>
    </source>
</evidence>
<dbReference type="InterPro" id="IPR050699">
    <property type="entry name" value="RNA-DNA_Helicase"/>
</dbReference>
<dbReference type="PROSITE" id="PS51192">
    <property type="entry name" value="HELICASE_ATP_BIND_1"/>
    <property type="match status" value="1"/>
</dbReference>
<sequence>MDEMFDVFEGKVDAPSASEDESVPNRKGDTKKRKANAMNGENGDAAKTEDVDMDAETESSKDEGDSSDDEESSESASQQESKRRKKEDGVGPVMTDTFQTAESREVAGAATFTEQDSSLVLSHNIQHQVALPPDLDYEYVPLSEHKAPEQPARTWNFKLDPFQSLSVASIEREESVLVSAHTSAGKTVVAEYAVAQCLKRNQRVIYTSPIKALSNQKYRDFEAIFGDVGLMTGDVTINPTASCLVMTTEILRSMLYRGSEIMREVAWVVFDEIHYMRDKIRGVVWEETIIMLPDKVRYVFLSATIPNAFQFAEWIAKIHHQACHVVYTDFRPTPLQNYFFPCGGTGARLIVDEKSNFNEQNFNKVMQEVEEKKGADPNDPNARQKGKGKNKKTNKGGADSGSDISKIIRMTIKKKFNPVIVFNFSKRECENLAMNISSLSFNDDSEKAMVRKVFNSAIESLSEGDRELPQIINLLPLLERGIGVHHSGLLPILKETIEILFQESLIKVLFATETFSIGLNMPAKTVVFTQVTKWDGVKRRPLTSSEYIQMAGRAGRRGLDARGIVIMMIDDKLEPDTAKEIVTGHQDRLNSAFYLGYNMILNLLRIEAISPEFMLERCFHQFQNAASVPSLEKELMSLQQERDNTSIADESTVKDYYQIRQQLSAYAKDMRTVIQHPNYSISYLQPGRLVQIYNPKDENETIAGTGTDFGWGVIVNQTPRRAPKMGEPEYAPQESYVIDVLLPISRSSADFYPTQPVEDAPMPVGLKPFGDDDDDDVKFAVVPCLLTCIKAISQIRLFLPKEGLKSESERETLTKSLMEVKRRFPDGLPVLDPIENMEITDESFKKLLRKIEVLESRLLANPLHLSPLLPDLWDQYHAKVKLTEKVKETKKSIAKAYSIAQMDELKSRKRVLRRLGFINDSEVVQLKARVACEISSTEGHELLLSELLFDRFFNELTPEMCAAVMSCFIFDEKIETTQLKEELSKPYREIQAKARIIAKVSQECKLEVNEEEYIQKLKWQLMETVYAWAQGRPFIEICKMTKVYEGSLIRLFRRLEELLRQMGQAAKVMGNDDLTKKFEDSLSKIRRDIVAAQSLYL</sequence>
<dbReference type="Gene3D" id="1.10.3380.30">
    <property type="match status" value="1"/>
</dbReference>
<dbReference type="GO" id="GO:0003723">
    <property type="term" value="F:RNA binding"/>
    <property type="evidence" value="ECO:0007669"/>
    <property type="project" value="InterPro"/>
</dbReference>
<dbReference type="GeneID" id="65079505"/>
<dbReference type="RefSeq" id="XP_041687776.1">
    <property type="nucleotide sequence ID" value="XM_041822058.1"/>
</dbReference>